<feature type="signal peptide" evidence="3">
    <location>
        <begin position="1"/>
        <end position="28"/>
    </location>
</feature>
<evidence type="ECO:0000256" key="3">
    <source>
        <dbReference type="SAM" id="SignalP"/>
    </source>
</evidence>
<feature type="transmembrane region" description="Helical" evidence="2">
    <location>
        <begin position="87"/>
        <end position="108"/>
    </location>
</feature>
<feature type="chain" id="PRO_5040176190" evidence="3">
    <location>
        <begin position="29"/>
        <end position="349"/>
    </location>
</feature>
<proteinExistence type="predicted"/>
<keyword evidence="2" id="KW-0812">Transmembrane</keyword>
<organism evidence="4 5">
    <name type="scientific">Caenorhabditis angaria</name>
    <dbReference type="NCBI Taxonomy" id="860376"/>
    <lineage>
        <taxon>Eukaryota</taxon>
        <taxon>Metazoa</taxon>
        <taxon>Ecdysozoa</taxon>
        <taxon>Nematoda</taxon>
        <taxon>Chromadorea</taxon>
        <taxon>Rhabditida</taxon>
        <taxon>Rhabditina</taxon>
        <taxon>Rhabditomorpha</taxon>
        <taxon>Rhabditoidea</taxon>
        <taxon>Rhabditidae</taxon>
        <taxon>Peloderinae</taxon>
        <taxon>Caenorhabditis</taxon>
    </lineage>
</organism>
<dbReference type="AlphaFoldDB" id="A0A9P1IIE9"/>
<feature type="transmembrane region" description="Helical" evidence="2">
    <location>
        <begin position="128"/>
        <end position="148"/>
    </location>
</feature>
<evidence type="ECO:0000256" key="2">
    <source>
        <dbReference type="SAM" id="Phobius"/>
    </source>
</evidence>
<dbReference type="EMBL" id="CANHGI010000003">
    <property type="protein sequence ID" value="CAI5446102.1"/>
    <property type="molecule type" value="Genomic_DNA"/>
</dbReference>
<keyword evidence="2" id="KW-1133">Transmembrane helix</keyword>
<keyword evidence="5" id="KW-1185">Reference proteome</keyword>
<feature type="region of interest" description="Disordered" evidence="1">
    <location>
        <begin position="290"/>
        <end position="309"/>
    </location>
</feature>
<evidence type="ECO:0000256" key="1">
    <source>
        <dbReference type="SAM" id="MobiDB-lite"/>
    </source>
</evidence>
<name>A0A9P1IIE9_9PELO</name>
<dbReference type="OrthoDB" id="5797654at2759"/>
<feature type="compositionally biased region" description="Pro residues" evidence="1">
    <location>
        <begin position="290"/>
        <end position="304"/>
    </location>
</feature>
<reference evidence="4" key="1">
    <citation type="submission" date="2022-11" db="EMBL/GenBank/DDBJ databases">
        <authorList>
            <person name="Kikuchi T."/>
        </authorList>
    </citation>
    <scope>NUCLEOTIDE SEQUENCE</scope>
    <source>
        <strain evidence="4">PS1010</strain>
    </source>
</reference>
<keyword evidence="2" id="KW-0472">Membrane</keyword>
<sequence length="349" mass="39848">MHLFTIVNTLADLAMMWLLMCNVRDTDRSHPLATYVTFMAAPYYAKLYPMIQRSTTFSINPIYDQHYKENFNAYELMYLRDRTYESIMLASTFFVMLIGGTCCIEGILKSIRDDKPLTTCQIRTRLIIPLALGLFLSMALYNGVITMRMNTKLVEPIPNMPLFCIFVFASVCLSIAMIVGSLGLRKMTSDISEHQQTMIRCFTSFQTFFMISAVPIFFIIYQMIPQYGHIKFWFSDMENFVRLIFLAAIMCLEPFATRLRVRQTFYRTGVTEISNDTTVQPSVIITQPQAPPMPNKSVTPPPPVYEQSGPCPSYELASRQMNGPNWTGATISELDVQFKKAPLTPIESA</sequence>
<feature type="transmembrane region" description="Helical" evidence="2">
    <location>
        <begin position="205"/>
        <end position="224"/>
    </location>
</feature>
<comment type="caution">
    <text evidence="4">The sequence shown here is derived from an EMBL/GenBank/DDBJ whole genome shotgun (WGS) entry which is preliminary data.</text>
</comment>
<feature type="transmembrane region" description="Helical" evidence="2">
    <location>
        <begin position="239"/>
        <end position="257"/>
    </location>
</feature>
<gene>
    <name evidence="4" type="ORF">CAMP_LOCUS8739</name>
</gene>
<feature type="transmembrane region" description="Helical" evidence="2">
    <location>
        <begin position="160"/>
        <end position="184"/>
    </location>
</feature>
<keyword evidence="3" id="KW-0732">Signal</keyword>
<evidence type="ECO:0000313" key="4">
    <source>
        <dbReference type="EMBL" id="CAI5446102.1"/>
    </source>
</evidence>
<evidence type="ECO:0000313" key="5">
    <source>
        <dbReference type="Proteomes" id="UP001152747"/>
    </source>
</evidence>
<dbReference type="Proteomes" id="UP001152747">
    <property type="component" value="Unassembled WGS sequence"/>
</dbReference>
<protein>
    <submittedName>
        <fullName evidence="4">Uncharacterized protein</fullName>
    </submittedName>
</protein>
<accession>A0A9P1IIE9</accession>